<name>A0A9X2NM20_9PSEU</name>
<dbReference type="Proteomes" id="UP001144096">
    <property type="component" value="Unassembled WGS sequence"/>
</dbReference>
<proteinExistence type="predicted"/>
<protein>
    <submittedName>
        <fullName evidence="1">Pentapeptide repeat-containing protein</fullName>
    </submittedName>
</protein>
<gene>
    <name evidence="1" type="ORF">M8542_47615</name>
</gene>
<dbReference type="InterPro" id="IPR001646">
    <property type="entry name" value="5peptide_repeat"/>
</dbReference>
<dbReference type="AlphaFoldDB" id="A0A9X2NM20"/>
<accession>A0A9X2NM20</accession>
<dbReference type="EMBL" id="JAMXQV010000047">
    <property type="protein sequence ID" value="MCR6490498.1"/>
    <property type="molecule type" value="Genomic_DNA"/>
</dbReference>
<dbReference type="Gene3D" id="2.160.20.80">
    <property type="entry name" value="E3 ubiquitin-protein ligase SopA"/>
    <property type="match status" value="1"/>
</dbReference>
<evidence type="ECO:0000313" key="1">
    <source>
        <dbReference type="EMBL" id="MCR6490498.1"/>
    </source>
</evidence>
<dbReference type="SUPFAM" id="SSF141571">
    <property type="entry name" value="Pentapeptide repeat-like"/>
    <property type="match status" value="1"/>
</dbReference>
<sequence>MNAADHMTKGRRMSTSRRAITVALLASLALLAFVACIAFLPALVIRVDIGSSRVKTMSATEYATAVNSIGGSLLQGIAGAAVLTSAYGAWRQLSHNIQAGRSQRELDRLGQITDRFGRSVEQLGSTNDSVRLGGIYAFDRIAAESPDDRDPIVNLLAAYVRKESPWPPGPSARCPADDPIDQVPPLRVRAVDVQAALTVLCRWGPKVDSSDYWPTVDLSDADLRMANLSGGSLWRVRLNGANLARANLVKADLRGADLTETILLETDFQDAVYDETTWWPQGFDPAAAGLSIAP</sequence>
<organism evidence="1 2">
    <name type="scientific">Amycolatopsis iheyensis</name>
    <dbReference type="NCBI Taxonomy" id="2945988"/>
    <lineage>
        <taxon>Bacteria</taxon>
        <taxon>Bacillati</taxon>
        <taxon>Actinomycetota</taxon>
        <taxon>Actinomycetes</taxon>
        <taxon>Pseudonocardiales</taxon>
        <taxon>Pseudonocardiaceae</taxon>
        <taxon>Amycolatopsis</taxon>
    </lineage>
</organism>
<keyword evidence="2" id="KW-1185">Reference proteome</keyword>
<comment type="caution">
    <text evidence="1">The sequence shown here is derived from an EMBL/GenBank/DDBJ whole genome shotgun (WGS) entry which is preliminary data.</text>
</comment>
<dbReference type="RefSeq" id="WP_257927063.1">
    <property type="nucleotide sequence ID" value="NZ_JAMXQV010000047.1"/>
</dbReference>
<evidence type="ECO:0000313" key="2">
    <source>
        <dbReference type="Proteomes" id="UP001144096"/>
    </source>
</evidence>
<dbReference type="Pfam" id="PF00805">
    <property type="entry name" value="Pentapeptide"/>
    <property type="match status" value="1"/>
</dbReference>
<reference evidence="1" key="1">
    <citation type="submission" date="2022-06" db="EMBL/GenBank/DDBJ databases">
        <title>Amycolatopsis iheyaensis sp. nov., a new species of the genus Amycolatopsis isolated from soil in Iheya island, Japan.</title>
        <authorList>
            <person name="Ngamcharungchit C."/>
            <person name="Kanto H."/>
            <person name="Take A."/>
            <person name="Intra B."/>
            <person name="Matsumoto A."/>
            <person name="Panbangred W."/>
            <person name="Inahashi Y."/>
        </authorList>
    </citation>
    <scope>NUCLEOTIDE SEQUENCE</scope>
    <source>
        <strain evidence="1">OK19-0408</strain>
    </source>
</reference>